<dbReference type="OrthoDB" id="9012334at2"/>
<dbReference type="SUPFAM" id="SSF55724">
    <property type="entry name" value="Mog1p/PsbP-like"/>
    <property type="match status" value="1"/>
</dbReference>
<evidence type="ECO:0008006" key="3">
    <source>
        <dbReference type="Google" id="ProtNLM"/>
    </source>
</evidence>
<dbReference type="AlphaFoldDB" id="A0A014ME50"/>
<dbReference type="Gene3D" id="3.40.1000.10">
    <property type="entry name" value="Mog1/PsbP, alpha/beta/alpha sandwich"/>
    <property type="match status" value="1"/>
</dbReference>
<dbReference type="InterPro" id="IPR016123">
    <property type="entry name" value="Mog1/PsbP_a/b/a-sand"/>
</dbReference>
<gene>
    <name evidence="1" type="ORF">BG55_05510</name>
</gene>
<sequence length="146" mass="16207">MSLPAAECLFTEGKITLPEGCQDRTVNAFPAPAPGAPAFNISRDALNDAETLSAYVDRQLALMQAHLKDWKQTGRVPSVLGDNLLHGECVHASYLRDGRRVFQQQAVFNPQDNRILVFTMTCTAALTEADDAQFQRLLASFRFHEQ</sequence>
<dbReference type="Pfam" id="PF08786">
    <property type="entry name" value="DcrB"/>
    <property type="match status" value="1"/>
</dbReference>
<dbReference type="RefSeq" id="WP_034935118.1">
    <property type="nucleotide sequence ID" value="NZ_JFHN01000029.1"/>
</dbReference>
<reference evidence="1 2" key="1">
    <citation type="submission" date="2014-02" db="EMBL/GenBank/DDBJ databases">
        <title>Draft genome of Erwinia mallotivora strain BT-MARDI, a papaya dieback pathogen.</title>
        <authorList>
            <person name="Redzuan R."/>
            <person name="Abu Bakar N."/>
            <person name="Badrun R."/>
            <person name="Mohd Raih M.F."/>
            <person name="Rozano L."/>
            <person name="Mat Amin N."/>
        </authorList>
    </citation>
    <scope>NUCLEOTIDE SEQUENCE [LARGE SCALE GENOMIC DNA]</scope>
    <source>
        <strain evidence="1 2">BT-MARDI</strain>
    </source>
</reference>
<organism evidence="1 2">
    <name type="scientific">Erwinia mallotivora</name>
    <dbReference type="NCBI Taxonomy" id="69222"/>
    <lineage>
        <taxon>Bacteria</taxon>
        <taxon>Pseudomonadati</taxon>
        <taxon>Pseudomonadota</taxon>
        <taxon>Gammaproteobacteria</taxon>
        <taxon>Enterobacterales</taxon>
        <taxon>Erwiniaceae</taxon>
        <taxon>Erwinia</taxon>
    </lineage>
</organism>
<dbReference type="EMBL" id="JFHN01000029">
    <property type="protein sequence ID" value="EXU76339.1"/>
    <property type="molecule type" value="Genomic_DNA"/>
</dbReference>
<accession>A0A014ME50</accession>
<evidence type="ECO:0000313" key="2">
    <source>
        <dbReference type="Proteomes" id="UP000019918"/>
    </source>
</evidence>
<dbReference type="PATRIC" id="fig|69222.5.peg.1142"/>
<dbReference type="InterPro" id="IPR014894">
    <property type="entry name" value="DcrB/EagT6"/>
</dbReference>
<comment type="caution">
    <text evidence="1">The sequence shown here is derived from an EMBL/GenBank/DDBJ whole genome shotgun (WGS) entry which is preliminary data.</text>
</comment>
<evidence type="ECO:0000313" key="1">
    <source>
        <dbReference type="EMBL" id="EXU76339.1"/>
    </source>
</evidence>
<keyword evidence="2" id="KW-1185">Reference proteome</keyword>
<protein>
    <recommendedName>
        <fullName evidence="3">DUF1795 domain-containing protein</fullName>
    </recommendedName>
</protein>
<name>A0A014ME50_9GAMM</name>
<dbReference type="STRING" id="69222.BG55_05510"/>
<proteinExistence type="predicted"/>
<dbReference type="Proteomes" id="UP000019918">
    <property type="component" value="Unassembled WGS sequence"/>
</dbReference>